<comment type="caution">
    <text evidence="3">The sequence shown here is derived from an EMBL/GenBank/DDBJ whole genome shotgun (WGS) entry which is preliminary data.</text>
</comment>
<dbReference type="OrthoDB" id="9798761at2"/>
<feature type="domain" description="GmrSD restriction endonucleases C-terminal" evidence="2">
    <location>
        <begin position="419"/>
        <end position="545"/>
    </location>
</feature>
<dbReference type="Proteomes" id="UP000294614">
    <property type="component" value="Unassembled WGS sequence"/>
</dbReference>
<dbReference type="AlphaFoldDB" id="A0A4R1KCC6"/>
<gene>
    <name evidence="3" type="ORF">C8D98_0192</name>
</gene>
<evidence type="ECO:0000313" key="3">
    <source>
        <dbReference type="EMBL" id="TCK61690.1"/>
    </source>
</evidence>
<organism evidence="3 4">
    <name type="scientific">Seleniivibrio woodruffii</name>
    <dbReference type="NCBI Taxonomy" id="1078050"/>
    <lineage>
        <taxon>Bacteria</taxon>
        <taxon>Pseudomonadati</taxon>
        <taxon>Deferribacterota</taxon>
        <taxon>Deferribacteres</taxon>
        <taxon>Deferribacterales</taxon>
        <taxon>Geovibrionaceae</taxon>
        <taxon>Seleniivibrio</taxon>
    </lineage>
</organism>
<dbReference type="EMBL" id="SMGG01000003">
    <property type="protein sequence ID" value="TCK61690.1"/>
    <property type="molecule type" value="Genomic_DNA"/>
</dbReference>
<name>A0A4R1KCC6_9BACT</name>
<dbReference type="PANTHER" id="PTHR35149:SF1">
    <property type="entry name" value="DUF5655 DOMAIN-CONTAINING PROTEIN"/>
    <property type="match status" value="1"/>
</dbReference>
<proteinExistence type="predicted"/>
<dbReference type="InterPro" id="IPR011089">
    <property type="entry name" value="GmrSD_C"/>
</dbReference>
<keyword evidence="4" id="KW-1185">Reference proteome</keyword>
<dbReference type="RefSeq" id="WP_132871186.1">
    <property type="nucleotide sequence ID" value="NZ_SMGG01000003.1"/>
</dbReference>
<reference evidence="3 4" key="1">
    <citation type="submission" date="2019-03" db="EMBL/GenBank/DDBJ databases">
        <title>Genomic Encyclopedia of Type Strains, Phase IV (KMG-IV): sequencing the most valuable type-strain genomes for metagenomic binning, comparative biology and taxonomic classification.</title>
        <authorList>
            <person name="Goeker M."/>
        </authorList>
    </citation>
    <scope>NUCLEOTIDE SEQUENCE [LARGE SCALE GENOMIC DNA]</scope>
    <source>
        <strain evidence="3 4">DSM 24984</strain>
    </source>
</reference>
<dbReference type="Pfam" id="PF03235">
    <property type="entry name" value="GmrSD_N"/>
    <property type="match status" value="1"/>
</dbReference>
<evidence type="ECO:0000259" key="1">
    <source>
        <dbReference type="Pfam" id="PF03235"/>
    </source>
</evidence>
<dbReference type="Pfam" id="PF07510">
    <property type="entry name" value="GmrSD_C"/>
    <property type="match status" value="1"/>
</dbReference>
<evidence type="ECO:0000259" key="2">
    <source>
        <dbReference type="Pfam" id="PF07510"/>
    </source>
</evidence>
<dbReference type="PANTHER" id="PTHR35149">
    <property type="entry name" value="SLL5132 PROTEIN"/>
    <property type="match status" value="1"/>
</dbReference>
<protein>
    <submittedName>
        <fullName evidence="3">Uncharacterized protein with ParB-like and HNH nuclease domain</fullName>
    </submittedName>
</protein>
<sequence>MKVEARNFNVKKILGMGKFEIPPYQREFDWGIDEVIEFYDDIQNSNLETGYFIGHMVFDGDYNGTDFKVVDGQQRITTITIMLSALRDCLADLDEKDYSEGIHNNYIFKKDENNKEYAILDNKMPYPLLQKYVQRFPGKKEEVIPKRSGERRIKEIYLHMRSIFSKLDVKSLIEFRDKLLNVEIIFVAVSDGADVNEIFQTLNATGKDLTTLDLIKSHIFRKYPKECNINEPEESWNIILENTEGKSAKFLNNFWASRYSKVSDKNLYKAFNAEIVNNASTDIKVFLKNMIDDSEIYNIVTKVDESDWEKDEISIYKSIYTIVNVFSIEVANALLLTLIRDYREKLISQQYVIKILKTMEQYHFFHNAIMSNRSSGLDIMYAKYSRILRDASGKEKKHIAIDAIVKEIKDKFPTKDELNSKFDSKLYYNKQNQKQKKLVQYVLEKIESTKQNNNIKLLQISLEHICPEKPKKGEWVGINPKNISNIGNLVLLDKDLNSSIGNADYTKKRSTILGKSTLLTTKEIFENNTDWDDKAILEHRNSIFENMYSGVWR</sequence>
<evidence type="ECO:0000313" key="4">
    <source>
        <dbReference type="Proteomes" id="UP000294614"/>
    </source>
</evidence>
<accession>A0A4R1KCC6</accession>
<dbReference type="InterPro" id="IPR004919">
    <property type="entry name" value="GmrSD_N"/>
</dbReference>
<feature type="domain" description="GmrSD restriction endonucleases N-terminal" evidence="1">
    <location>
        <begin position="11"/>
        <end position="220"/>
    </location>
</feature>